<reference evidence="1 2" key="1">
    <citation type="submission" date="2016-10" db="EMBL/GenBank/DDBJ databases">
        <authorList>
            <person name="de Groot N.N."/>
        </authorList>
    </citation>
    <scope>NUCLEOTIDE SEQUENCE [LARGE SCALE GENOMIC DNA]</scope>
    <source>
        <strain evidence="1 2">L14</strain>
    </source>
</reference>
<name>A0A1I0YTC1_SELRU</name>
<evidence type="ECO:0000313" key="1">
    <source>
        <dbReference type="EMBL" id="SFB16461.1"/>
    </source>
</evidence>
<sequence length="436" mass="50240">MQTQIQKKEAGQLKVEQLKAEFDLKSRYLRDFCIANDGKAYVSPLDYYYDLYDEEYMSGEKAEIPFCYKVEEGIKKAPGGIEEVLQIAIFRDDIAVFPASYFNWPLQKNLSDFYAIVIDLDGVSAADLNCLLKLEMKRLLPTYIVNSGGGVHLVYVFEKPIVAYRFRHQTIKKMIREVANFFQKARYGYRIDPNSSSLVHPYRVIGSKTKLGQTCAAFKVGEKWSVKKMLKKLGITTDVFKDKAARKQAQEAKKSSAEVKDKLVKMPTGHRNFYNSFVLQMTNVQEGHRYTALFALAIVAYKCRVKREEVESLIAALIDVYNQREHKEIVKEYELKKAMYGYSLDFVGVRAEQLEAWTGIPFKQTGVKRRPKGQRLKRDEHLKVARAVKNAKETATREAIMRRYLEANPSASLTELMDELGWTKKTVVKYRKMVRG</sequence>
<dbReference type="EMBL" id="FOJX01000021">
    <property type="protein sequence ID" value="SFB16461.1"/>
    <property type="molecule type" value="Genomic_DNA"/>
</dbReference>
<dbReference type="RefSeq" id="WP_074817550.1">
    <property type="nucleotide sequence ID" value="NZ_FOJX01000021.1"/>
</dbReference>
<dbReference type="Proteomes" id="UP000183843">
    <property type="component" value="Unassembled WGS sequence"/>
</dbReference>
<gene>
    <name evidence="1" type="ORF">SAMN05216587_1213</name>
</gene>
<proteinExistence type="predicted"/>
<accession>A0A1I0YTC1</accession>
<evidence type="ECO:0000313" key="2">
    <source>
        <dbReference type="Proteomes" id="UP000183843"/>
    </source>
</evidence>
<evidence type="ECO:0008006" key="3">
    <source>
        <dbReference type="Google" id="ProtNLM"/>
    </source>
</evidence>
<protein>
    <recommendedName>
        <fullName evidence="3">Primase C terminal 1 (PriCT-1)</fullName>
    </recommendedName>
</protein>
<dbReference type="AlphaFoldDB" id="A0A1I0YTC1"/>
<organism evidence="1 2">
    <name type="scientific">Selenomonas ruminantium</name>
    <dbReference type="NCBI Taxonomy" id="971"/>
    <lineage>
        <taxon>Bacteria</taxon>
        <taxon>Bacillati</taxon>
        <taxon>Bacillota</taxon>
        <taxon>Negativicutes</taxon>
        <taxon>Selenomonadales</taxon>
        <taxon>Selenomonadaceae</taxon>
        <taxon>Selenomonas</taxon>
    </lineage>
</organism>